<keyword evidence="1" id="KW-0732">Signal</keyword>
<dbReference type="GeneID" id="92034637"/>
<organism evidence="2 3">
    <name type="scientific">Phyllosticta citribraziliensis</name>
    <dbReference type="NCBI Taxonomy" id="989973"/>
    <lineage>
        <taxon>Eukaryota</taxon>
        <taxon>Fungi</taxon>
        <taxon>Dikarya</taxon>
        <taxon>Ascomycota</taxon>
        <taxon>Pezizomycotina</taxon>
        <taxon>Dothideomycetes</taxon>
        <taxon>Dothideomycetes incertae sedis</taxon>
        <taxon>Botryosphaeriales</taxon>
        <taxon>Phyllostictaceae</taxon>
        <taxon>Phyllosticta</taxon>
    </lineage>
</organism>
<name>A0ABR1L809_9PEZI</name>
<feature type="chain" id="PRO_5047484545" evidence="1">
    <location>
        <begin position="25"/>
        <end position="120"/>
    </location>
</feature>
<evidence type="ECO:0000313" key="3">
    <source>
        <dbReference type="Proteomes" id="UP001360953"/>
    </source>
</evidence>
<gene>
    <name evidence="2" type="ORF">J3D65DRAFT_639642</name>
</gene>
<proteinExistence type="predicted"/>
<dbReference type="RefSeq" id="XP_066650882.1">
    <property type="nucleotide sequence ID" value="XM_066801731.1"/>
</dbReference>
<dbReference type="Proteomes" id="UP001360953">
    <property type="component" value="Unassembled WGS sequence"/>
</dbReference>
<sequence>MWPASINSALFLLVFFHLFRPAAADEVGPFYFAIDSPDPPGDPYLLPCCGDKIKGGDMCAVVNIVQNFKIIEQPHLCLQRTDGKRNNNACPDQNCRKLLNKYEGFLILGPGKWKGSCACG</sequence>
<feature type="signal peptide" evidence="1">
    <location>
        <begin position="1"/>
        <end position="24"/>
    </location>
</feature>
<reference evidence="2 3" key="1">
    <citation type="submission" date="2024-04" db="EMBL/GenBank/DDBJ databases">
        <title>Phyllosticta paracitricarpa is synonymous to the EU quarantine fungus P. citricarpa based on phylogenomic analyses.</title>
        <authorList>
            <consortium name="Lawrence Berkeley National Laboratory"/>
            <person name="Van ingen-buijs V.A."/>
            <person name="Van westerhoven A.C."/>
            <person name="Haridas S."/>
            <person name="Skiadas P."/>
            <person name="Martin F."/>
            <person name="Groenewald J.Z."/>
            <person name="Crous P.W."/>
            <person name="Seidl M.F."/>
        </authorList>
    </citation>
    <scope>NUCLEOTIDE SEQUENCE [LARGE SCALE GENOMIC DNA]</scope>
    <source>
        <strain evidence="2 3">CPC 17464</strain>
    </source>
</reference>
<evidence type="ECO:0000313" key="2">
    <source>
        <dbReference type="EMBL" id="KAK7530809.1"/>
    </source>
</evidence>
<comment type="caution">
    <text evidence="2">The sequence shown here is derived from an EMBL/GenBank/DDBJ whole genome shotgun (WGS) entry which is preliminary data.</text>
</comment>
<dbReference type="EMBL" id="JBBPEH010000013">
    <property type="protein sequence ID" value="KAK7530809.1"/>
    <property type="molecule type" value="Genomic_DNA"/>
</dbReference>
<accession>A0ABR1L809</accession>
<protein>
    <submittedName>
        <fullName evidence="2">Uncharacterized protein</fullName>
    </submittedName>
</protein>
<keyword evidence="3" id="KW-1185">Reference proteome</keyword>
<evidence type="ECO:0000256" key="1">
    <source>
        <dbReference type="SAM" id="SignalP"/>
    </source>
</evidence>